<dbReference type="PANTHER" id="PTHR11289">
    <property type="entry name" value="BREAST CANCER TYPE 2 SUSCEPTIBILITY PROTEIN BRCA2"/>
    <property type="match status" value="1"/>
</dbReference>
<dbReference type="PROSITE" id="PS50138">
    <property type="entry name" value="BRCA2_REPEAT"/>
    <property type="match status" value="7"/>
</dbReference>
<reference evidence="6 7" key="1">
    <citation type="journal article" date="2015" name="Nat. Commun.">
        <title>Outbred genome sequencing and CRISPR/Cas9 gene editing in butterflies.</title>
        <authorList>
            <person name="Li X."/>
            <person name="Fan D."/>
            <person name="Zhang W."/>
            <person name="Liu G."/>
            <person name="Zhang L."/>
            <person name="Zhao L."/>
            <person name="Fang X."/>
            <person name="Chen L."/>
            <person name="Dong Y."/>
            <person name="Chen Y."/>
            <person name="Ding Y."/>
            <person name="Zhao R."/>
            <person name="Feng M."/>
            <person name="Zhu Y."/>
            <person name="Feng Y."/>
            <person name="Jiang X."/>
            <person name="Zhu D."/>
            <person name="Xiang H."/>
            <person name="Feng X."/>
            <person name="Li S."/>
            <person name="Wang J."/>
            <person name="Zhang G."/>
            <person name="Kronforst M.R."/>
            <person name="Wang W."/>
        </authorList>
    </citation>
    <scope>NUCLEOTIDE SEQUENCE [LARGE SCALE GENOMIC DNA]</scope>
    <source>
        <strain evidence="6">Ya'a_city_454_Px</strain>
        <tissue evidence="6">Whole body</tissue>
    </source>
</reference>
<proteinExistence type="predicted"/>
<organism evidence="6 7">
    <name type="scientific">Papilio xuthus</name>
    <name type="common">Asian swallowtail butterfly</name>
    <dbReference type="NCBI Taxonomy" id="66420"/>
    <lineage>
        <taxon>Eukaryota</taxon>
        <taxon>Metazoa</taxon>
        <taxon>Ecdysozoa</taxon>
        <taxon>Arthropoda</taxon>
        <taxon>Hexapoda</taxon>
        <taxon>Insecta</taxon>
        <taxon>Pterygota</taxon>
        <taxon>Neoptera</taxon>
        <taxon>Endopterygota</taxon>
        <taxon>Lepidoptera</taxon>
        <taxon>Glossata</taxon>
        <taxon>Ditrysia</taxon>
        <taxon>Papilionoidea</taxon>
        <taxon>Papilionidae</taxon>
        <taxon>Papilioninae</taxon>
        <taxon>Papilio</taxon>
    </lineage>
</organism>
<dbReference type="InterPro" id="IPR015525">
    <property type="entry name" value="BRCA2"/>
</dbReference>
<evidence type="ECO:0000313" key="7">
    <source>
        <dbReference type="Proteomes" id="UP000053268"/>
    </source>
</evidence>
<dbReference type="InterPro" id="IPR002093">
    <property type="entry name" value="BRCA2_repeat"/>
</dbReference>
<feature type="domain" description="Breast cancer type 2 susceptibility protein helical" evidence="5">
    <location>
        <begin position="1264"/>
        <end position="1317"/>
    </location>
</feature>
<keyword evidence="7" id="KW-1185">Reference proteome</keyword>
<gene>
    <name evidence="6" type="ORF">RR46_12323</name>
</gene>
<keyword evidence="3" id="KW-0234">DNA repair</keyword>
<feature type="region of interest" description="Disordered" evidence="4">
    <location>
        <begin position="186"/>
        <end position="206"/>
    </location>
</feature>
<feature type="compositionally biased region" description="Acidic residues" evidence="4">
    <location>
        <begin position="196"/>
        <end position="206"/>
    </location>
</feature>
<dbReference type="Pfam" id="PF00634">
    <property type="entry name" value="BRCA2"/>
    <property type="match status" value="4"/>
</dbReference>
<evidence type="ECO:0000256" key="4">
    <source>
        <dbReference type="SAM" id="MobiDB-lite"/>
    </source>
</evidence>
<sequence length="1352" mass="155397">MAEDSENVINFESILKNSNIRKQQLIYTKEVASKLCSKEHYTPKDVLSNVSKQLNALQRADGIKSDKNRLRLMNVVKPALEPVNLLFLDSNRPPQSYHKFETQGVSDTQLINIVVNAEILATPKGATQEFENSFCERHIEEKKNLPNVSPVIANRIEPNLVVNKAPDSMDSKLEDVPSTSKICNDKEKQNTHSIGEDFENNEEDPNSENSIILSPIIGHNKLQLLETSQSLIYTLDAFENFETLAFPIIERNPDVNLAKAIINSQIIDKELCITCVNPTFSKERSKSPILTNRILGNTTNNEVDFNRIDKEQFKEPDKVINDIIETKLKKSFEEDIFCSDEENDEDGNFIKLPETCRLENSLTNPSNISPVLDKTMYVGFQTASNKSIQIHADTFCKAKNILDDLNLDDDHNNPTIKELVELCDDTSKNQSNDGVDHKPASVHEMENLYGKEYGSNILKTNTNTSCATKKLNLTTEQMNFYNKLDDGDFKQVVNKAINTKDCLIGFKTASSKKINLSDKALARCRQVFQDIDINEIFDTNEPTTNSRSTIHKAVDIDGTSKIKTQCNNNKDQNGSLEVSEHIALSDQTILQEFENDLIAPPINDLQKKQHNKSENPIENKNKGFNKNMIEDIKSKEKLSKSNSDKLHIKHKIVDINKEIFVGFKTANNKKIKISEHALAKTKNIFEDLNLFNEVDNDENINREKESHKNIEANDQLNQDINEETSSDILLKNSVNIECNTACGFITASKKPIAISSEAMIKSKKILEDINSCIKSERECETRQRRDTERNDIKVTLESNSNMCNQFKIPNTNQMKISDNIHTRSKLNNLMDEFVGSCKAKINYQSKEIITNQFFKGFQTASNKKVKVPSKSLAASKKLFEDLQISDNFNETNMNERSHPIIQTKFDNIQTESEKFRNLPKEMQFTEQDFAIHQGFNGFRSASNKVIKVSEQALVKSKNLFLDLDLNNDKNEEDKNSREITEHNLINTNEPDKKINEFKRYNPKNNQYMFKEENRDVPNSKRIKVSNTFIVDKVSQDLNEENRQIPFKIPSMENLTPISKISSKKNNFELLFKTANNNNIKISEEAFIKSKRILMDLNENAIIEDNLSQSTHRKNEGSIENIINTQLLNNFEDTFYTEDFCNYIPNKKRCGSPILSCPRAKKPKKFEVPYSKWEIPEIKPKVKDTYEENSSITFTFDKNYKKNNKLSLKSLRNIEFNKSMVDVDPYILTFNYDNVLNFEFANKRNEISDVTWNTEDLKKYFLSLVNSKIIPNGWLDNHMKLVIFKLISYEMEYRNSMQGICSVKNVLEQLKYRYDRELYSVERPVLRKLLEKDDVSSKTMVLRVVAIYVDTRG</sequence>
<dbReference type="STRING" id="66420.A0A194PTJ2"/>
<evidence type="ECO:0000256" key="3">
    <source>
        <dbReference type="ARBA" id="ARBA00023204"/>
    </source>
</evidence>
<accession>A0A194PTJ2</accession>
<dbReference type="GO" id="GO:0006355">
    <property type="term" value="P:regulation of DNA-templated transcription"/>
    <property type="evidence" value="ECO:0007669"/>
    <property type="project" value="TreeGrafter"/>
</dbReference>
<protein>
    <submittedName>
        <fullName evidence="6">Breast cancer type 2 susceptibility protein-like</fullName>
    </submittedName>
</protein>
<keyword evidence="1" id="KW-0677">Repeat</keyword>
<dbReference type="PANTHER" id="PTHR11289:SF0">
    <property type="entry name" value="BREAST CANCER TYPE 2 SUSCEPTIBILITY PROTEIN"/>
    <property type="match status" value="1"/>
</dbReference>
<dbReference type="InterPro" id="IPR036315">
    <property type="entry name" value="BRCA2_hlx_sf"/>
</dbReference>
<dbReference type="Pfam" id="PF09169">
    <property type="entry name" value="BRCA-2_helical"/>
    <property type="match status" value="1"/>
</dbReference>
<dbReference type="GO" id="GO:0005634">
    <property type="term" value="C:nucleus"/>
    <property type="evidence" value="ECO:0007669"/>
    <property type="project" value="TreeGrafter"/>
</dbReference>
<dbReference type="InterPro" id="IPR015252">
    <property type="entry name" value="BRCA2_hlx"/>
</dbReference>
<name>A0A194PTJ2_PAPXU</name>
<evidence type="ECO:0000259" key="5">
    <source>
        <dbReference type="Pfam" id="PF09169"/>
    </source>
</evidence>
<evidence type="ECO:0000256" key="1">
    <source>
        <dbReference type="ARBA" id="ARBA00022737"/>
    </source>
</evidence>
<dbReference type="EMBL" id="KQ459593">
    <property type="protein sequence ID" value="KPI96293.1"/>
    <property type="molecule type" value="Genomic_DNA"/>
</dbReference>
<dbReference type="GO" id="GO:0000724">
    <property type="term" value="P:double-strand break repair via homologous recombination"/>
    <property type="evidence" value="ECO:0007669"/>
    <property type="project" value="InterPro"/>
</dbReference>
<dbReference type="SUPFAM" id="SSF81872">
    <property type="entry name" value="BRCA2 helical domain"/>
    <property type="match status" value="1"/>
</dbReference>
<evidence type="ECO:0000256" key="2">
    <source>
        <dbReference type="ARBA" id="ARBA00022763"/>
    </source>
</evidence>
<dbReference type="Proteomes" id="UP000053268">
    <property type="component" value="Unassembled WGS sequence"/>
</dbReference>
<keyword evidence="2" id="KW-0227">DNA damage</keyword>
<evidence type="ECO:0000313" key="6">
    <source>
        <dbReference type="EMBL" id="KPI96293.1"/>
    </source>
</evidence>